<feature type="compositionally biased region" description="Basic residues" evidence="1">
    <location>
        <begin position="102"/>
        <end position="114"/>
    </location>
</feature>
<accession>A0A1B8GJV4</accession>
<reference evidence="2 3" key="1">
    <citation type="submission" date="2016-03" db="EMBL/GenBank/DDBJ databases">
        <title>Comparative genomics of Pseudogymnoascus destructans, the fungus causing white-nose syndrome of bats.</title>
        <authorList>
            <person name="Palmer J.M."/>
            <person name="Drees K.P."/>
            <person name="Foster J.T."/>
            <person name="Lindner D.L."/>
        </authorList>
    </citation>
    <scope>NUCLEOTIDE SEQUENCE [LARGE SCALE GENOMIC DNA]</scope>
    <source>
        <strain evidence="2 3">UAMH 10579</strain>
    </source>
</reference>
<dbReference type="AlphaFoldDB" id="A0A1B8GJV4"/>
<evidence type="ECO:0000313" key="2">
    <source>
        <dbReference type="EMBL" id="OBT96105.1"/>
    </source>
</evidence>
<gene>
    <name evidence="2" type="ORF">VE01_06872</name>
</gene>
<organism evidence="2 3">
    <name type="scientific">Pseudogymnoascus verrucosus</name>
    <dbReference type="NCBI Taxonomy" id="342668"/>
    <lineage>
        <taxon>Eukaryota</taxon>
        <taxon>Fungi</taxon>
        <taxon>Dikarya</taxon>
        <taxon>Ascomycota</taxon>
        <taxon>Pezizomycotina</taxon>
        <taxon>Leotiomycetes</taxon>
        <taxon>Thelebolales</taxon>
        <taxon>Thelebolaceae</taxon>
        <taxon>Pseudogymnoascus</taxon>
    </lineage>
</organism>
<protein>
    <submittedName>
        <fullName evidence="2">Uncharacterized protein</fullName>
    </submittedName>
</protein>
<reference evidence="3" key="2">
    <citation type="journal article" date="2018" name="Nat. Commun.">
        <title>Extreme sensitivity to ultraviolet light in the fungal pathogen causing white-nose syndrome of bats.</title>
        <authorList>
            <person name="Palmer J.M."/>
            <person name="Drees K.P."/>
            <person name="Foster J.T."/>
            <person name="Lindner D.L."/>
        </authorList>
    </citation>
    <scope>NUCLEOTIDE SEQUENCE [LARGE SCALE GENOMIC DNA]</scope>
    <source>
        <strain evidence="3">UAMH 10579</strain>
    </source>
</reference>
<dbReference type="EMBL" id="KV460230">
    <property type="protein sequence ID" value="OBT96105.1"/>
    <property type="molecule type" value="Genomic_DNA"/>
</dbReference>
<evidence type="ECO:0000256" key="1">
    <source>
        <dbReference type="SAM" id="MobiDB-lite"/>
    </source>
</evidence>
<sequence length="137" mass="15065">MNKPHRKQAYALPVLERLLHDGETFSKSGTWGRRQVEQRTDPARGPSEMGGRIKLAGAEVVGFSAPESGGWVGLGFRGTGWGVWWSKVAGGLRPEPVAANSHTKKIQREKHRVPARVENNNSFRSRAQARGRPDGAE</sequence>
<feature type="region of interest" description="Disordered" evidence="1">
    <location>
        <begin position="95"/>
        <end position="137"/>
    </location>
</feature>
<proteinExistence type="predicted"/>
<dbReference type="GeneID" id="28840258"/>
<evidence type="ECO:0000313" key="3">
    <source>
        <dbReference type="Proteomes" id="UP000091956"/>
    </source>
</evidence>
<keyword evidence="3" id="KW-1185">Reference proteome</keyword>
<feature type="region of interest" description="Disordered" evidence="1">
    <location>
        <begin position="24"/>
        <end position="51"/>
    </location>
</feature>
<dbReference type="OrthoDB" id="10406993at2759"/>
<name>A0A1B8GJV4_9PEZI</name>
<dbReference type="RefSeq" id="XP_018129838.1">
    <property type="nucleotide sequence ID" value="XM_018276311.2"/>
</dbReference>
<dbReference type="Proteomes" id="UP000091956">
    <property type="component" value="Unassembled WGS sequence"/>
</dbReference>